<dbReference type="SUPFAM" id="SSF53850">
    <property type="entry name" value="Periplasmic binding protein-like II"/>
    <property type="match status" value="1"/>
</dbReference>
<protein>
    <submittedName>
        <fullName evidence="1">Polar amino acid ABC transporter</fullName>
    </submittedName>
</protein>
<sequence>MLTDDGPPHMIAATNSGIDVDIAREVLQIMGHTVKLGFAPLKRTMRQVEHKKADLFLPTFFQKDTAKLFFSVPIINYRPIAFSLKKSHFNFNKISDLAGVRLVTFQGAAGYFGDEFVKISTFKSYLELHDMSKFPEMLIKARCDVVVLDYYIFYYYLQEYLKKNPTEDFTVAGIDNFLLFSEVKAHVGFHDQKLRGEFDKQFLLYQSQGKDRAVINKYLGFIQPPL</sequence>
<organism evidence="1 2">
    <name type="scientific">Colwellia marinimaniae</name>
    <dbReference type="NCBI Taxonomy" id="1513592"/>
    <lineage>
        <taxon>Bacteria</taxon>
        <taxon>Pseudomonadati</taxon>
        <taxon>Pseudomonadota</taxon>
        <taxon>Gammaproteobacteria</taxon>
        <taxon>Alteromonadales</taxon>
        <taxon>Colwelliaceae</taxon>
        <taxon>Colwellia</taxon>
    </lineage>
</organism>
<comment type="caution">
    <text evidence="1">The sequence shown here is derived from an EMBL/GenBank/DDBJ whole genome shotgun (WGS) entry which is preliminary data.</text>
</comment>
<keyword evidence="2" id="KW-1185">Reference proteome</keyword>
<name>A0ABQ0MZN4_9GAMM</name>
<proteinExistence type="predicted"/>
<dbReference type="Proteomes" id="UP000197068">
    <property type="component" value="Unassembled WGS sequence"/>
</dbReference>
<dbReference type="RefSeq" id="WP_057181448.1">
    <property type="nucleotide sequence ID" value="NZ_BDQM01000025.1"/>
</dbReference>
<dbReference type="Gene3D" id="3.40.190.10">
    <property type="entry name" value="Periplasmic binding protein-like II"/>
    <property type="match status" value="2"/>
</dbReference>
<accession>A0ABQ0MZN4</accession>
<dbReference type="EMBL" id="BDQM01000025">
    <property type="protein sequence ID" value="GAW97091.1"/>
    <property type="molecule type" value="Genomic_DNA"/>
</dbReference>
<gene>
    <name evidence="1" type="ORF">MTCD1_02717</name>
</gene>
<reference evidence="1 2" key="1">
    <citation type="submission" date="2017-06" db="EMBL/GenBank/DDBJ databases">
        <title>Whole Genome Sequences of Colwellia marinimaniae MTCD1.</title>
        <authorList>
            <person name="Kusumoto H."/>
            <person name="Inoue M."/>
            <person name="Tanikawa K."/>
            <person name="Maeji H."/>
            <person name="Cameron J.H."/>
            <person name="Bartlett D.H."/>
        </authorList>
    </citation>
    <scope>NUCLEOTIDE SEQUENCE [LARGE SCALE GENOMIC DNA]</scope>
    <source>
        <strain evidence="1 2">MTCD1</strain>
    </source>
</reference>
<evidence type="ECO:0000313" key="1">
    <source>
        <dbReference type="EMBL" id="GAW97091.1"/>
    </source>
</evidence>
<evidence type="ECO:0000313" key="2">
    <source>
        <dbReference type="Proteomes" id="UP000197068"/>
    </source>
</evidence>